<dbReference type="CDD" id="cd03441">
    <property type="entry name" value="R_hydratase_like"/>
    <property type="match status" value="1"/>
</dbReference>
<feature type="domain" description="ChsH2 rubredoxin-like zinc ribbon" evidence="2">
    <location>
        <begin position="201"/>
        <end position="236"/>
    </location>
</feature>
<evidence type="ECO:0000313" key="4">
    <source>
        <dbReference type="EMBL" id="EGG29640.1"/>
    </source>
</evidence>
<dbReference type="AlphaFoldDB" id="F3L1W2"/>
<evidence type="ECO:0000259" key="2">
    <source>
        <dbReference type="Pfam" id="PF12172"/>
    </source>
</evidence>
<sequence length="318" mass="35889">MSLDAQLQGYLNKTVGPFKGWDTVQPALIRHWCEAMGDNNPVYRSREVALAAGYTDVIAPPTMLQAWGMKGYNERFPEGSDNANPFEVLVFLESQGYPAVVAVNCEQEYGEPLAIGDSVHFYSRIEAISELKTTALGEGYFVTEVSTYKNQRDEVVGVMTFRVFKFKAHESQQARASDSPQKPKAIKRMRPVRNYDTAFFWEGVDQGELRIQKCTGCQTLRHPPAPMCPACQSLEWDYCVASGKGHIYSYVVNHYPEIPPFDYPNPVVLVQLDEGTRLVSNLVGTKARDIKIGTRVRAEFVEVEPGFTLHQFRIMEQE</sequence>
<evidence type="ECO:0000313" key="5">
    <source>
        <dbReference type="Proteomes" id="UP000005615"/>
    </source>
</evidence>
<name>F3L1W2_9GAMM</name>
<dbReference type="Pfam" id="PF13452">
    <property type="entry name" value="FAS1_DH_region"/>
    <property type="match status" value="1"/>
</dbReference>
<keyword evidence="5" id="KW-1185">Reference proteome</keyword>
<dbReference type="InterPro" id="IPR012340">
    <property type="entry name" value="NA-bd_OB-fold"/>
</dbReference>
<dbReference type="STRING" id="2518989.IMCC3088_1452"/>
<evidence type="ECO:0000259" key="1">
    <source>
        <dbReference type="Pfam" id="PF01796"/>
    </source>
</evidence>
<accession>F3L1W2</accession>
<comment type="caution">
    <text evidence="4">The sequence shown here is derived from an EMBL/GenBank/DDBJ whole genome shotgun (WGS) entry which is preliminary data.</text>
</comment>
<dbReference type="InterPro" id="IPR002878">
    <property type="entry name" value="ChsH2_C"/>
</dbReference>
<dbReference type="Gene3D" id="3.10.129.10">
    <property type="entry name" value="Hotdog Thioesterase"/>
    <property type="match status" value="1"/>
</dbReference>
<organism evidence="4 5">
    <name type="scientific">Aequoribacter fuscus</name>
    <dbReference type="NCBI Taxonomy" id="2518989"/>
    <lineage>
        <taxon>Bacteria</taxon>
        <taxon>Pseudomonadati</taxon>
        <taxon>Pseudomonadota</taxon>
        <taxon>Gammaproteobacteria</taxon>
        <taxon>Cellvibrionales</taxon>
        <taxon>Halieaceae</taxon>
        <taxon>Aequoribacter</taxon>
    </lineage>
</organism>
<dbReference type="InterPro" id="IPR029069">
    <property type="entry name" value="HotDog_dom_sf"/>
</dbReference>
<dbReference type="InterPro" id="IPR052513">
    <property type="entry name" value="Thioester_dehydratase-like"/>
</dbReference>
<dbReference type="eggNOG" id="COG1545">
    <property type="taxonomic scope" value="Bacteria"/>
</dbReference>
<dbReference type="InterPro" id="IPR039569">
    <property type="entry name" value="FAS1-like_DH_region"/>
</dbReference>
<dbReference type="EMBL" id="AEIG01000037">
    <property type="protein sequence ID" value="EGG29640.1"/>
    <property type="molecule type" value="Genomic_DNA"/>
</dbReference>
<gene>
    <name evidence="4" type="ORF">IMCC3088_1452</name>
</gene>
<protein>
    <submittedName>
        <fullName evidence="4">Uncharacterized protein</fullName>
    </submittedName>
</protein>
<dbReference type="SUPFAM" id="SSF54637">
    <property type="entry name" value="Thioesterase/thiol ester dehydrase-isomerase"/>
    <property type="match status" value="1"/>
</dbReference>
<dbReference type="Pfam" id="PF01796">
    <property type="entry name" value="OB_ChsH2_C"/>
    <property type="match status" value="1"/>
</dbReference>
<dbReference type="PANTHER" id="PTHR34075:SF5">
    <property type="entry name" value="BLR3430 PROTEIN"/>
    <property type="match status" value="1"/>
</dbReference>
<dbReference type="RefSeq" id="WP_009575749.1">
    <property type="nucleotide sequence ID" value="NZ_AEIG01000037.1"/>
</dbReference>
<dbReference type="Gene3D" id="6.10.30.10">
    <property type="match status" value="1"/>
</dbReference>
<dbReference type="OrthoDB" id="3182121at2"/>
<feature type="domain" description="ChsH2 C-terminal OB-fold" evidence="1">
    <location>
        <begin position="241"/>
        <end position="301"/>
    </location>
</feature>
<feature type="domain" description="FAS1-like dehydratase" evidence="3">
    <location>
        <begin position="23"/>
        <end position="156"/>
    </location>
</feature>
<dbReference type="Proteomes" id="UP000005615">
    <property type="component" value="Unassembled WGS sequence"/>
</dbReference>
<dbReference type="InterPro" id="IPR022002">
    <property type="entry name" value="ChsH2_Znr"/>
</dbReference>
<reference evidence="4 5" key="1">
    <citation type="journal article" date="2011" name="J. Bacteriol.">
        <title>Genome sequence of strain IMCC3088, a proteorhodopsin-containing marine bacterium belonging to the OM60/NOR5 clade.</title>
        <authorList>
            <person name="Jang Y."/>
            <person name="Oh H.M."/>
            <person name="Kang I."/>
            <person name="Lee K."/>
            <person name="Yang S.J."/>
            <person name="Cho J.C."/>
        </authorList>
    </citation>
    <scope>NUCLEOTIDE SEQUENCE [LARGE SCALE GENOMIC DNA]</scope>
    <source>
        <strain evidence="4 5">IMCC3088</strain>
    </source>
</reference>
<evidence type="ECO:0000259" key="3">
    <source>
        <dbReference type="Pfam" id="PF13452"/>
    </source>
</evidence>
<dbReference type="Pfam" id="PF12172">
    <property type="entry name" value="zf-ChsH2"/>
    <property type="match status" value="1"/>
</dbReference>
<dbReference type="SUPFAM" id="SSF50249">
    <property type="entry name" value="Nucleic acid-binding proteins"/>
    <property type="match status" value="1"/>
</dbReference>
<proteinExistence type="predicted"/>
<dbReference type="PANTHER" id="PTHR34075">
    <property type="entry name" value="BLR3430 PROTEIN"/>
    <property type="match status" value="1"/>
</dbReference>